<keyword evidence="2" id="KW-1185">Reference proteome</keyword>
<dbReference type="OrthoDB" id="1304206at2759"/>
<evidence type="ECO:0008006" key="3">
    <source>
        <dbReference type="Google" id="ProtNLM"/>
    </source>
</evidence>
<proteinExistence type="predicted"/>
<gene>
    <name evidence="1" type="ORF">CEURO_LOCUS10819</name>
</gene>
<protein>
    <recommendedName>
        <fullName evidence="3">DUF4283 domain-containing protein</fullName>
    </recommendedName>
</protein>
<reference evidence="1" key="1">
    <citation type="submission" date="2022-07" db="EMBL/GenBank/DDBJ databases">
        <authorList>
            <person name="Macas J."/>
            <person name="Novak P."/>
            <person name="Neumann P."/>
        </authorList>
    </citation>
    <scope>NUCLEOTIDE SEQUENCE</scope>
</reference>
<dbReference type="AlphaFoldDB" id="A0A9P1EA46"/>
<dbReference type="PANTHER" id="PTHR31286:SF179">
    <property type="entry name" value="RNASE H TYPE-1 DOMAIN-CONTAINING PROTEIN"/>
    <property type="match status" value="1"/>
</dbReference>
<accession>A0A9P1EA46</accession>
<dbReference type="PANTHER" id="PTHR31286">
    <property type="entry name" value="GLYCINE-RICH CELL WALL STRUCTURAL PROTEIN 1.8-LIKE"/>
    <property type="match status" value="1"/>
</dbReference>
<sequence length="113" mass="12727">MKISRWTPDFHPDVESPIVPVWISFDSLPLHLHDKSPLFSIAGMIGKLLKVDATTLNHTRPSTGKVCVELDLLHEIPSKVLILNGSKEIIQPVFYDDLPSYCTCDTAPKHVYF</sequence>
<name>A0A9P1EA46_CUSEU</name>
<dbReference type="Proteomes" id="UP001152484">
    <property type="component" value="Unassembled WGS sequence"/>
</dbReference>
<dbReference type="InterPro" id="IPR040256">
    <property type="entry name" value="At4g02000-like"/>
</dbReference>
<evidence type="ECO:0000313" key="1">
    <source>
        <dbReference type="EMBL" id="CAH9089256.1"/>
    </source>
</evidence>
<dbReference type="EMBL" id="CAMAPE010000020">
    <property type="protein sequence ID" value="CAH9089256.1"/>
    <property type="molecule type" value="Genomic_DNA"/>
</dbReference>
<comment type="caution">
    <text evidence="1">The sequence shown here is derived from an EMBL/GenBank/DDBJ whole genome shotgun (WGS) entry which is preliminary data.</text>
</comment>
<organism evidence="1 2">
    <name type="scientific">Cuscuta europaea</name>
    <name type="common">European dodder</name>
    <dbReference type="NCBI Taxonomy" id="41803"/>
    <lineage>
        <taxon>Eukaryota</taxon>
        <taxon>Viridiplantae</taxon>
        <taxon>Streptophyta</taxon>
        <taxon>Embryophyta</taxon>
        <taxon>Tracheophyta</taxon>
        <taxon>Spermatophyta</taxon>
        <taxon>Magnoliopsida</taxon>
        <taxon>eudicotyledons</taxon>
        <taxon>Gunneridae</taxon>
        <taxon>Pentapetalae</taxon>
        <taxon>asterids</taxon>
        <taxon>lamiids</taxon>
        <taxon>Solanales</taxon>
        <taxon>Convolvulaceae</taxon>
        <taxon>Cuscuteae</taxon>
        <taxon>Cuscuta</taxon>
        <taxon>Cuscuta subgen. Cuscuta</taxon>
    </lineage>
</organism>
<evidence type="ECO:0000313" key="2">
    <source>
        <dbReference type="Proteomes" id="UP001152484"/>
    </source>
</evidence>